<dbReference type="GO" id="GO:0005840">
    <property type="term" value="C:ribosome"/>
    <property type="evidence" value="ECO:0007669"/>
    <property type="project" value="UniProtKB-KW"/>
</dbReference>
<comment type="caution">
    <text evidence="3">The sequence shown here is derived from an EMBL/GenBank/DDBJ whole genome shotgun (WGS) entry which is preliminary data.</text>
</comment>
<dbReference type="PROSITE" id="PS50126">
    <property type="entry name" value="S1"/>
    <property type="match status" value="2"/>
</dbReference>
<evidence type="ECO:0000313" key="3">
    <source>
        <dbReference type="EMBL" id="HCE16861.1"/>
    </source>
</evidence>
<reference evidence="3 4" key="1">
    <citation type="journal article" date="2018" name="Nat. Biotechnol.">
        <title>A standardized bacterial taxonomy based on genome phylogeny substantially revises the tree of life.</title>
        <authorList>
            <person name="Parks D.H."/>
            <person name="Chuvochina M."/>
            <person name="Waite D.W."/>
            <person name="Rinke C."/>
            <person name="Skarshewski A."/>
            <person name="Chaumeil P.A."/>
            <person name="Hugenholtz P."/>
        </authorList>
    </citation>
    <scope>NUCLEOTIDE SEQUENCE [LARGE SCALE GENOMIC DNA]</scope>
    <source>
        <strain evidence="3">UBA8781</strain>
    </source>
</reference>
<protein>
    <submittedName>
        <fullName evidence="3">30S ribosomal protein S1</fullName>
    </submittedName>
</protein>
<dbReference type="OrthoDB" id="9810507at2"/>
<dbReference type="SMART" id="SM00316">
    <property type="entry name" value="S1"/>
    <property type="match status" value="2"/>
</dbReference>
<name>A0A3D1JE47_9CHLR</name>
<dbReference type="STRING" id="229919.GCA_001050195_00340"/>
<dbReference type="GO" id="GO:0006412">
    <property type="term" value="P:translation"/>
    <property type="evidence" value="ECO:0007669"/>
    <property type="project" value="TreeGrafter"/>
</dbReference>
<organism evidence="3 4">
    <name type="scientific">Anaerolinea thermolimosa</name>
    <dbReference type="NCBI Taxonomy" id="229919"/>
    <lineage>
        <taxon>Bacteria</taxon>
        <taxon>Bacillati</taxon>
        <taxon>Chloroflexota</taxon>
        <taxon>Anaerolineae</taxon>
        <taxon>Anaerolineales</taxon>
        <taxon>Anaerolineaceae</taxon>
        <taxon>Anaerolinea</taxon>
    </lineage>
</organism>
<proteinExistence type="predicted"/>
<dbReference type="Pfam" id="PF00575">
    <property type="entry name" value="S1"/>
    <property type="match status" value="2"/>
</dbReference>
<feature type="region of interest" description="Disordered" evidence="1">
    <location>
        <begin position="183"/>
        <end position="221"/>
    </location>
</feature>
<feature type="compositionally biased region" description="Basic and acidic residues" evidence="1">
    <location>
        <begin position="184"/>
        <end position="196"/>
    </location>
</feature>
<dbReference type="Gene3D" id="2.40.50.140">
    <property type="entry name" value="Nucleic acid-binding proteins"/>
    <property type="match status" value="2"/>
</dbReference>
<dbReference type="AlphaFoldDB" id="A0A3D1JE47"/>
<dbReference type="GO" id="GO:0003735">
    <property type="term" value="F:structural constituent of ribosome"/>
    <property type="evidence" value="ECO:0007669"/>
    <property type="project" value="TreeGrafter"/>
</dbReference>
<dbReference type="SUPFAM" id="SSF50249">
    <property type="entry name" value="Nucleic acid-binding proteins"/>
    <property type="match status" value="2"/>
</dbReference>
<accession>A0A3D1JE47</accession>
<dbReference type="InterPro" id="IPR012340">
    <property type="entry name" value="NA-bd_OB-fold"/>
</dbReference>
<dbReference type="EMBL" id="DPBP01000015">
    <property type="protein sequence ID" value="HCE16861.1"/>
    <property type="molecule type" value="Genomic_DNA"/>
</dbReference>
<sequence length="283" mass="32069">MEPEVAKETEVETKPEIKPKMHFTGKVLKTGLAGALVDIGLEKPAMIHISQIVAPNDEPIKRVEDVLQPGQEIDVWVRRVKDDRVELTMVKPLDLEWRDIKKGMTVKGKVVRLEKFGAFVEIGAERPGLVHISEMAYGYVRQPSDVVKEGDEIEAQVIDFNRRKRQIKLSMKALLPEPVVEEEPPAREFVEMPKREKPQRKKKAKSARSRGGESGSDVEELLAALGQSSAEAEEETAMAIAWREAMERAKARKQEEKMRRNKGISQEQEEILSRTLDNKVQTT</sequence>
<dbReference type="GO" id="GO:0005737">
    <property type="term" value="C:cytoplasm"/>
    <property type="evidence" value="ECO:0007669"/>
    <property type="project" value="UniProtKB-ARBA"/>
</dbReference>
<dbReference type="FunFam" id="2.40.50.140:FF:000051">
    <property type="entry name" value="RNA-binding transcriptional accessory protein"/>
    <property type="match status" value="1"/>
</dbReference>
<evidence type="ECO:0000259" key="2">
    <source>
        <dbReference type="PROSITE" id="PS50126"/>
    </source>
</evidence>
<keyword evidence="3" id="KW-0687">Ribonucleoprotein</keyword>
<evidence type="ECO:0000313" key="4">
    <source>
        <dbReference type="Proteomes" id="UP000264141"/>
    </source>
</evidence>
<keyword evidence="3" id="KW-0689">Ribosomal protein</keyword>
<dbReference type="PANTHER" id="PTHR10724">
    <property type="entry name" value="30S RIBOSOMAL PROTEIN S1"/>
    <property type="match status" value="1"/>
</dbReference>
<feature type="domain" description="S1 motif" evidence="2">
    <location>
        <begin position="103"/>
        <end position="172"/>
    </location>
</feature>
<dbReference type="Proteomes" id="UP000264141">
    <property type="component" value="Unassembled WGS sequence"/>
</dbReference>
<evidence type="ECO:0000256" key="1">
    <source>
        <dbReference type="SAM" id="MobiDB-lite"/>
    </source>
</evidence>
<dbReference type="GO" id="GO:0003729">
    <property type="term" value="F:mRNA binding"/>
    <property type="evidence" value="ECO:0007669"/>
    <property type="project" value="UniProtKB-ARBA"/>
</dbReference>
<gene>
    <name evidence="3" type="ORF">DEQ80_03285</name>
</gene>
<feature type="region of interest" description="Disordered" evidence="1">
    <location>
        <begin position="247"/>
        <end position="283"/>
    </location>
</feature>
<dbReference type="RefSeq" id="WP_062189135.1">
    <property type="nucleotide sequence ID" value="NZ_DF967965.1"/>
</dbReference>
<feature type="domain" description="S1 motif" evidence="2">
    <location>
        <begin position="20"/>
        <end position="90"/>
    </location>
</feature>
<feature type="compositionally biased region" description="Basic and acidic residues" evidence="1">
    <location>
        <begin position="247"/>
        <end position="258"/>
    </location>
</feature>
<dbReference type="InterPro" id="IPR003029">
    <property type="entry name" value="S1_domain"/>
</dbReference>
<dbReference type="InterPro" id="IPR050437">
    <property type="entry name" value="Ribos_protein_bS1-like"/>
</dbReference>
<feature type="compositionally biased region" description="Basic residues" evidence="1">
    <location>
        <begin position="197"/>
        <end position="208"/>
    </location>
</feature>